<evidence type="ECO:0000256" key="2">
    <source>
        <dbReference type="ARBA" id="ARBA00022714"/>
    </source>
</evidence>
<dbReference type="Pfam" id="PF13806">
    <property type="entry name" value="Rieske_2"/>
    <property type="match status" value="1"/>
</dbReference>
<dbReference type="Proteomes" id="UP000321513">
    <property type="component" value="Unassembled WGS sequence"/>
</dbReference>
<dbReference type="PANTHER" id="PTHR43809:SF1">
    <property type="entry name" value="NITRITE REDUCTASE (NADH) LARGE SUBUNIT"/>
    <property type="match status" value="1"/>
</dbReference>
<dbReference type="GO" id="GO:0046872">
    <property type="term" value="F:metal ion binding"/>
    <property type="evidence" value="ECO:0007669"/>
    <property type="project" value="UniProtKB-KW"/>
</dbReference>
<evidence type="ECO:0000256" key="7">
    <source>
        <dbReference type="ARBA" id="ARBA00023063"/>
    </source>
</evidence>
<evidence type="ECO:0000313" key="9">
    <source>
        <dbReference type="EMBL" id="GEO10936.1"/>
    </source>
</evidence>
<protein>
    <recommendedName>
        <fullName evidence="8">Rieske domain-containing protein</fullName>
    </recommendedName>
</protein>
<sequence>MNVTAITLHQNFINMSTTLTGNITWFPACNTYDVPENGGVCVKYKHKQIALFNFTRRGEWYASQNMCPHRMQMALSRGMIGSLEGEPKVACPFHKKNFSLVDGHCMSGDDYKIKTYPVKIEDNLVYIGVSEEDNETYETVCA</sequence>
<dbReference type="GO" id="GO:0008942">
    <property type="term" value="F:nitrite reductase [NAD(P)H] activity"/>
    <property type="evidence" value="ECO:0007669"/>
    <property type="project" value="InterPro"/>
</dbReference>
<dbReference type="Gene3D" id="2.102.10.10">
    <property type="entry name" value="Rieske [2Fe-2S] iron-sulphur domain"/>
    <property type="match status" value="1"/>
</dbReference>
<keyword evidence="5" id="KW-0408">Iron</keyword>
<accession>A0A512BG48</accession>
<evidence type="ECO:0000256" key="6">
    <source>
        <dbReference type="ARBA" id="ARBA00023014"/>
    </source>
</evidence>
<keyword evidence="1" id="KW-0349">Heme</keyword>
<dbReference type="GO" id="GO:0051537">
    <property type="term" value="F:2 iron, 2 sulfur cluster binding"/>
    <property type="evidence" value="ECO:0007669"/>
    <property type="project" value="UniProtKB-KW"/>
</dbReference>
<evidence type="ECO:0000256" key="4">
    <source>
        <dbReference type="ARBA" id="ARBA00023002"/>
    </source>
</evidence>
<evidence type="ECO:0000259" key="8">
    <source>
        <dbReference type="PROSITE" id="PS51296"/>
    </source>
</evidence>
<comment type="caution">
    <text evidence="9">The sequence shown here is derived from an EMBL/GenBank/DDBJ whole genome shotgun (WGS) entry which is preliminary data.</text>
</comment>
<name>A0A512BG48_9BACT</name>
<dbReference type="GO" id="GO:0042128">
    <property type="term" value="P:nitrate assimilation"/>
    <property type="evidence" value="ECO:0007669"/>
    <property type="project" value="UniProtKB-KW"/>
</dbReference>
<dbReference type="InterPro" id="IPR012748">
    <property type="entry name" value="Rieske-like_NirD"/>
</dbReference>
<dbReference type="InterPro" id="IPR036922">
    <property type="entry name" value="Rieske_2Fe-2S_sf"/>
</dbReference>
<dbReference type="InterPro" id="IPR017941">
    <property type="entry name" value="Rieske_2Fe-2S"/>
</dbReference>
<dbReference type="NCBIfam" id="TIGR02378">
    <property type="entry name" value="nirD_assim_sml"/>
    <property type="match status" value="1"/>
</dbReference>
<organism evidence="9 10">
    <name type="scientific">Segetibacter aerophilus</name>
    <dbReference type="NCBI Taxonomy" id="670293"/>
    <lineage>
        <taxon>Bacteria</taxon>
        <taxon>Pseudomonadati</taxon>
        <taxon>Bacteroidota</taxon>
        <taxon>Chitinophagia</taxon>
        <taxon>Chitinophagales</taxon>
        <taxon>Chitinophagaceae</taxon>
        <taxon>Segetibacter</taxon>
    </lineage>
</organism>
<gene>
    <name evidence="9" type="ORF">SAE01_34320</name>
</gene>
<evidence type="ECO:0000256" key="1">
    <source>
        <dbReference type="ARBA" id="ARBA00022617"/>
    </source>
</evidence>
<dbReference type="AlphaFoldDB" id="A0A512BG48"/>
<feature type="domain" description="Rieske" evidence="8">
    <location>
        <begin position="25"/>
        <end position="127"/>
    </location>
</feature>
<dbReference type="PROSITE" id="PS51300">
    <property type="entry name" value="NIRD"/>
    <property type="match status" value="1"/>
</dbReference>
<evidence type="ECO:0000256" key="3">
    <source>
        <dbReference type="ARBA" id="ARBA00022723"/>
    </source>
</evidence>
<evidence type="ECO:0000256" key="5">
    <source>
        <dbReference type="ARBA" id="ARBA00023004"/>
    </source>
</evidence>
<keyword evidence="7" id="KW-0534">Nitrate assimilation</keyword>
<dbReference type="SUPFAM" id="SSF50022">
    <property type="entry name" value="ISP domain"/>
    <property type="match status" value="1"/>
</dbReference>
<proteinExistence type="predicted"/>
<keyword evidence="10" id="KW-1185">Reference proteome</keyword>
<dbReference type="PROSITE" id="PS51296">
    <property type="entry name" value="RIESKE"/>
    <property type="match status" value="1"/>
</dbReference>
<dbReference type="PANTHER" id="PTHR43809">
    <property type="entry name" value="NITRITE REDUCTASE (NADH) LARGE SUBUNIT"/>
    <property type="match status" value="1"/>
</dbReference>
<dbReference type="CDD" id="cd03529">
    <property type="entry name" value="Rieske_NirD"/>
    <property type="match status" value="1"/>
</dbReference>
<keyword evidence="4" id="KW-0560">Oxidoreductase</keyword>
<reference evidence="9 10" key="1">
    <citation type="submission" date="2019-07" db="EMBL/GenBank/DDBJ databases">
        <title>Whole genome shotgun sequence of Segetibacter aerophilus NBRC 106135.</title>
        <authorList>
            <person name="Hosoyama A."/>
            <person name="Uohara A."/>
            <person name="Ohji S."/>
            <person name="Ichikawa N."/>
        </authorList>
    </citation>
    <scope>NUCLEOTIDE SEQUENCE [LARGE SCALE GENOMIC DNA]</scope>
    <source>
        <strain evidence="9 10">NBRC 106135</strain>
    </source>
</reference>
<dbReference type="InterPro" id="IPR052034">
    <property type="entry name" value="NasD-like"/>
</dbReference>
<evidence type="ECO:0000313" key="10">
    <source>
        <dbReference type="Proteomes" id="UP000321513"/>
    </source>
</evidence>
<keyword evidence="3" id="KW-0479">Metal-binding</keyword>
<keyword evidence="6" id="KW-0411">Iron-sulfur</keyword>
<dbReference type="EMBL" id="BJYT01000014">
    <property type="protein sequence ID" value="GEO10936.1"/>
    <property type="molecule type" value="Genomic_DNA"/>
</dbReference>
<keyword evidence="2" id="KW-0001">2Fe-2S</keyword>